<reference evidence="3" key="1">
    <citation type="submission" date="2020-08" db="EMBL/GenBank/DDBJ databases">
        <title>Chromosome-level assembly of Southern catfish (Silurus meridionalis) provides insights into visual adaptation to the nocturnal and benthic lifestyles.</title>
        <authorList>
            <person name="Zhang Y."/>
            <person name="Wang D."/>
            <person name="Peng Z."/>
        </authorList>
    </citation>
    <scope>NUCLEOTIDE SEQUENCE</scope>
    <source>
        <strain evidence="3">SWU-2019-XX</strain>
        <tissue evidence="3">Muscle</tissue>
    </source>
</reference>
<keyword evidence="1" id="KW-1133">Transmembrane helix</keyword>
<gene>
    <name evidence="3" type="ORF">HF521_020132</name>
</gene>
<evidence type="ECO:0000259" key="2">
    <source>
        <dbReference type="SMART" id="SM00409"/>
    </source>
</evidence>
<feature type="domain" description="Immunoglobulin" evidence="2">
    <location>
        <begin position="255"/>
        <end position="347"/>
    </location>
</feature>
<dbReference type="AlphaFoldDB" id="A0A8T0BIJ0"/>
<name>A0A8T0BIJ0_SILME</name>
<accession>A0A8T0BIJ0</accession>
<keyword evidence="4" id="KW-1185">Reference proteome</keyword>
<evidence type="ECO:0000313" key="4">
    <source>
        <dbReference type="Proteomes" id="UP000606274"/>
    </source>
</evidence>
<dbReference type="Proteomes" id="UP000606274">
    <property type="component" value="Unassembled WGS sequence"/>
</dbReference>
<dbReference type="InterPro" id="IPR013783">
    <property type="entry name" value="Ig-like_fold"/>
</dbReference>
<feature type="domain" description="Immunoglobulin" evidence="2">
    <location>
        <begin position="58"/>
        <end position="151"/>
    </location>
</feature>
<dbReference type="SMART" id="SM00409">
    <property type="entry name" value="IG"/>
    <property type="match status" value="3"/>
</dbReference>
<evidence type="ECO:0000256" key="1">
    <source>
        <dbReference type="SAM" id="Phobius"/>
    </source>
</evidence>
<feature type="transmembrane region" description="Helical" evidence="1">
    <location>
        <begin position="38"/>
        <end position="57"/>
    </location>
</feature>
<organism evidence="3 4">
    <name type="scientific">Silurus meridionalis</name>
    <name type="common">Southern catfish</name>
    <name type="synonym">Silurus soldatovi meridionalis</name>
    <dbReference type="NCBI Taxonomy" id="175797"/>
    <lineage>
        <taxon>Eukaryota</taxon>
        <taxon>Metazoa</taxon>
        <taxon>Chordata</taxon>
        <taxon>Craniata</taxon>
        <taxon>Vertebrata</taxon>
        <taxon>Euteleostomi</taxon>
        <taxon>Actinopterygii</taxon>
        <taxon>Neopterygii</taxon>
        <taxon>Teleostei</taxon>
        <taxon>Ostariophysi</taxon>
        <taxon>Siluriformes</taxon>
        <taxon>Siluridae</taxon>
        <taxon>Silurus</taxon>
    </lineage>
</organism>
<dbReference type="Gene3D" id="2.60.40.10">
    <property type="entry name" value="Immunoglobulins"/>
    <property type="match status" value="1"/>
</dbReference>
<comment type="caution">
    <text evidence="3">The sequence shown here is derived from an EMBL/GenBank/DDBJ whole genome shotgun (WGS) entry which is preliminary data.</text>
</comment>
<dbReference type="InterPro" id="IPR003599">
    <property type="entry name" value="Ig_sub"/>
</dbReference>
<keyword evidence="1" id="KW-0812">Transmembrane</keyword>
<evidence type="ECO:0000313" key="3">
    <source>
        <dbReference type="EMBL" id="KAF7706878.1"/>
    </source>
</evidence>
<dbReference type="InterPro" id="IPR036179">
    <property type="entry name" value="Ig-like_dom_sf"/>
</dbReference>
<protein>
    <recommendedName>
        <fullName evidence="2">Immunoglobulin domain-containing protein</fullName>
    </recommendedName>
</protein>
<feature type="domain" description="Immunoglobulin" evidence="2">
    <location>
        <begin position="154"/>
        <end position="249"/>
    </location>
</feature>
<keyword evidence="1" id="KW-0472">Membrane</keyword>
<proteinExistence type="predicted"/>
<dbReference type="EMBL" id="JABFDY010000006">
    <property type="protein sequence ID" value="KAF7706878.1"/>
    <property type="molecule type" value="Genomic_DNA"/>
</dbReference>
<sequence length="393" mass="44352">MLKITERRRSTRVSNLHTLCCWCCCVSDMESCRVPHHVLLSFTLIFIFISIPVPASAEDTVQVKFNQRAVLPCKRRCSGEAKWTLFSNRSVVVAQCDQTSCRSSDGYKMSHDQYLKGDLSLTITAADYSKRNRYTCVCDGDDIEHVLLSINPMKSSLHIYPGEDLQLELHVSERVEVTYRSKYSGDLYGEQICSVERRSLTCTDKYTWRTSLTNTLLTLRGIKVSDGGVYSVQDSVNKEDLHIYSVSVRVPGSADNTVLVKLNQPAVLPCVRRCSGEAKWSLFSNKDVVARCDQTSCNSSDGYKMSHDQYLKGDLTLTITAADYSKRNIYMCVCDGDDIDDFRLRIKIITSSLEIKTGEDLQLELHVSDRVERKLHITDGHGAEYNLISDADL</sequence>
<dbReference type="SUPFAM" id="SSF48726">
    <property type="entry name" value="Immunoglobulin"/>
    <property type="match status" value="1"/>
</dbReference>